<keyword evidence="1" id="KW-0472">Membrane</keyword>
<proteinExistence type="predicted"/>
<evidence type="ECO:0000313" key="2">
    <source>
        <dbReference type="EMBL" id="BDD07709.1"/>
    </source>
</evidence>
<accession>A0AAU9C6U0</accession>
<name>A0AAU9C6U0_9BACT</name>
<reference evidence="2 3" key="1">
    <citation type="submission" date="2021-12" db="EMBL/GenBank/DDBJ databases">
        <title>Genome sequencing of bacteria with rrn-lacking chromosome and rrn-plasmid.</title>
        <authorList>
            <person name="Anda M."/>
            <person name="Iwasaki W."/>
        </authorList>
    </citation>
    <scope>NUCLEOTIDE SEQUENCE [LARGE SCALE GENOMIC DNA]</scope>
    <source>
        <strain evidence="2 3">DSM 100852</strain>
    </source>
</reference>
<dbReference type="KEGG" id="fax:FUAX_01410"/>
<organism evidence="2 3">
    <name type="scientific">Fulvitalea axinellae</name>
    <dbReference type="NCBI Taxonomy" id="1182444"/>
    <lineage>
        <taxon>Bacteria</taxon>
        <taxon>Pseudomonadati</taxon>
        <taxon>Bacteroidota</taxon>
        <taxon>Cytophagia</taxon>
        <taxon>Cytophagales</taxon>
        <taxon>Persicobacteraceae</taxon>
        <taxon>Fulvitalea</taxon>
    </lineage>
</organism>
<evidence type="ECO:0000313" key="3">
    <source>
        <dbReference type="Proteomes" id="UP001348817"/>
    </source>
</evidence>
<keyword evidence="1" id="KW-1133">Transmembrane helix</keyword>
<keyword evidence="3" id="KW-1185">Reference proteome</keyword>
<evidence type="ECO:0000256" key="1">
    <source>
        <dbReference type="SAM" id="Phobius"/>
    </source>
</evidence>
<dbReference type="EMBL" id="AP025314">
    <property type="protein sequence ID" value="BDD07709.1"/>
    <property type="molecule type" value="Genomic_DNA"/>
</dbReference>
<feature type="transmembrane region" description="Helical" evidence="1">
    <location>
        <begin position="15"/>
        <end position="32"/>
    </location>
</feature>
<dbReference type="Proteomes" id="UP001348817">
    <property type="component" value="Chromosome"/>
</dbReference>
<sequence length="37" mass="4369">MAGDFCFYQSQNGESLQIAVFLTFFDLTFVTMRKRKK</sequence>
<dbReference type="AlphaFoldDB" id="A0AAU9C6U0"/>
<protein>
    <submittedName>
        <fullName evidence="2">Uncharacterized protein</fullName>
    </submittedName>
</protein>
<gene>
    <name evidence="2" type="ORF">FUAX_01410</name>
</gene>
<keyword evidence="1" id="KW-0812">Transmembrane</keyword>